<sequence length="149" mass="15710">MVLAGIAIGLEIGASTACERPGTKATGTNASVGIDCSSAGSRRSLTPTSSGACRAAAPRDVPHTYMHARSRAYACRAHRTSINAGSKRQAIALSYLSRLIAGRKIIIDVTLEERRNEEGVDSTCSESGLSGRAKGMGDRDDLTKGREEW</sequence>
<feature type="region of interest" description="Disordered" evidence="1">
    <location>
        <begin position="116"/>
        <end position="149"/>
    </location>
</feature>
<keyword evidence="3" id="KW-1185">Reference proteome</keyword>
<accession>A0A4S2JBU6</accession>
<dbReference type="Proteomes" id="UP000310200">
    <property type="component" value="Unassembled WGS sequence"/>
</dbReference>
<proteinExistence type="predicted"/>
<protein>
    <submittedName>
        <fullName evidence="2">Uncharacterized protein</fullName>
    </submittedName>
</protein>
<feature type="compositionally biased region" description="Basic and acidic residues" evidence="1">
    <location>
        <begin position="135"/>
        <end position="149"/>
    </location>
</feature>
<organism evidence="2 3">
    <name type="scientific">Temnothorax longispinosus</name>
    <dbReference type="NCBI Taxonomy" id="300112"/>
    <lineage>
        <taxon>Eukaryota</taxon>
        <taxon>Metazoa</taxon>
        <taxon>Ecdysozoa</taxon>
        <taxon>Arthropoda</taxon>
        <taxon>Hexapoda</taxon>
        <taxon>Insecta</taxon>
        <taxon>Pterygota</taxon>
        <taxon>Neoptera</taxon>
        <taxon>Endopterygota</taxon>
        <taxon>Hymenoptera</taxon>
        <taxon>Apocrita</taxon>
        <taxon>Aculeata</taxon>
        <taxon>Formicoidea</taxon>
        <taxon>Formicidae</taxon>
        <taxon>Myrmicinae</taxon>
        <taxon>Temnothorax</taxon>
    </lineage>
</organism>
<evidence type="ECO:0000256" key="1">
    <source>
        <dbReference type="SAM" id="MobiDB-lite"/>
    </source>
</evidence>
<evidence type="ECO:0000313" key="3">
    <source>
        <dbReference type="Proteomes" id="UP000310200"/>
    </source>
</evidence>
<name>A0A4S2JBU6_9HYME</name>
<evidence type="ECO:0000313" key="2">
    <source>
        <dbReference type="EMBL" id="TGZ31927.1"/>
    </source>
</evidence>
<comment type="caution">
    <text evidence="2">The sequence shown here is derived from an EMBL/GenBank/DDBJ whole genome shotgun (WGS) entry which is preliminary data.</text>
</comment>
<dbReference type="EMBL" id="QBLH01003980">
    <property type="protein sequence ID" value="TGZ31927.1"/>
    <property type="molecule type" value="Genomic_DNA"/>
</dbReference>
<reference evidence="2 3" key="1">
    <citation type="journal article" date="2019" name="Philos. Trans. R. Soc. Lond., B, Biol. Sci.">
        <title>Ant behaviour and brain gene expression of defending hosts depend on the ecological success of the intruding social parasite.</title>
        <authorList>
            <person name="Kaur R."/>
            <person name="Stoldt M."/>
            <person name="Jongepier E."/>
            <person name="Feldmeyer B."/>
            <person name="Menzel F."/>
            <person name="Bornberg-Bauer E."/>
            <person name="Foitzik S."/>
        </authorList>
    </citation>
    <scope>NUCLEOTIDE SEQUENCE [LARGE SCALE GENOMIC DNA]</scope>
    <source>
        <tissue evidence="2">Whole body</tissue>
    </source>
</reference>
<dbReference type="AlphaFoldDB" id="A0A4S2JBU6"/>
<gene>
    <name evidence="2" type="ORF">DBV15_01152</name>
</gene>